<evidence type="ECO:0000256" key="1">
    <source>
        <dbReference type="ARBA" id="ARBA00004571"/>
    </source>
</evidence>
<reference evidence="13 14" key="1">
    <citation type="submission" date="2016-10" db="EMBL/GenBank/DDBJ databases">
        <authorList>
            <person name="de Groot N.N."/>
        </authorList>
    </citation>
    <scope>NUCLEOTIDE SEQUENCE [LARGE SCALE GENOMIC DNA]</scope>
    <source>
        <strain evidence="13 14">DSM 24956</strain>
    </source>
</reference>
<dbReference type="InterPro" id="IPR023996">
    <property type="entry name" value="TonB-dep_OMP_SusC/RagA"/>
</dbReference>
<evidence type="ECO:0000313" key="13">
    <source>
        <dbReference type="EMBL" id="SDX62558.1"/>
    </source>
</evidence>
<evidence type="ECO:0000256" key="10">
    <source>
        <dbReference type="SAM" id="SignalP"/>
    </source>
</evidence>
<sequence length="1052" mass="114906">MRTKFILTLILFASIFTIQAQKLEVKGVVTSSEDGSPLPGTSVSILGTTKGVVTDFDGNYTISNIDSNATLVFSYVGFTTQKIPLNGKSKIDVVLTPDAQSLDVVVLTGYTRERAVDVTGSVSVVDVSSLEGQSMSSGNPMQAIQGKVPGLFIEKSGDPSGTSSRVLIRGVSTLGNNDPLYVIDGVPTVRQEVMSSLNPSVIESVQVLKDASASTIYGARAGNGVVIVTTKNAPKGDGEKIKVSYNTNVSVLSEKSQRYDMLNAEQRGQVLFQASVNDGADPNSGYGEIYNFDWNGDFNNPVLNSLTVQPYVGGDTNVPVGDTDWQDEVYKTGFVYNNDFTVSGGTDKMFALLNVGYLKNTGVLEHTGYERYSAKLNTNFKLFDDKVKVGINTQFSTSDETLASPDVGSAPTPGLAISLAPTIPVYTSTGDYAGPLGSGYSDRNNPLYMQYINRWDNTERTSFFGNVFAEINLMKNLVFRTSLGVDFNDYSDKDIETTVANGFITRANNSLTYDTSKYTSWTFTNTLNYNFEINEKHKFDVLLGTEAIKSDLNSIVASADGFAVETETYFTLSAATGARSSNGTSTGNRLLSQFGKVNYSFDDKYLASFTLRRDGSSRFGEDNRYGIFPAATVGWKISEEDFLADNETISSLKFRAGYGTVGNQSIGDVARFGLYEARYGPNQNVYVPDFFNIYYNVGTAYDLNGANTGNLPSGFVSIQAANSGLKWEETKEVNFGVDFGLFQGKVIGSFDYFNRDTEGILIQPPIASAVGEGQVRYLNGASTNTKGWELSLAYSKTFDNDLKMTVSTNFGAFKDKITELPEEVRTAYPGTAENSIIGHSQFSIFGYKTDGLFQSQAEVDAHATQIGARPGGIKFIDLNNDNVIDSDDRDFLGTTLPDLEYGVRVDLEYKNFDFSVFGSGVAGRIGIDSYIFYNNFVQGRDNAGLGTLNAWTSTNTNTDVPSLSLVNNDTQTSDYLYRNNSYFKVRNMQLGYSLPEEIIEKWGGMSSFRMYVQGENLFWFTPSDYIGADPERSNINNIPVPTVLSLGLNINF</sequence>
<dbReference type="InterPro" id="IPR008969">
    <property type="entry name" value="CarboxyPept-like_regulatory"/>
</dbReference>
<dbReference type="RefSeq" id="WP_090124132.1">
    <property type="nucleotide sequence ID" value="NZ_FNNJ01000007.1"/>
</dbReference>
<dbReference type="GO" id="GO:0009279">
    <property type="term" value="C:cell outer membrane"/>
    <property type="evidence" value="ECO:0007669"/>
    <property type="project" value="UniProtKB-SubCell"/>
</dbReference>
<feature type="domain" description="TonB-dependent receptor plug" evidence="12">
    <location>
        <begin position="116"/>
        <end position="225"/>
    </location>
</feature>
<dbReference type="InterPro" id="IPR037066">
    <property type="entry name" value="Plug_dom_sf"/>
</dbReference>
<dbReference type="InterPro" id="IPR023997">
    <property type="entry name" value="TonB-dep_OMP_SusC/RagA_CS"/>
</dbReference>
<evidence type="ECO:0000259" key="11">
    <source>
        <dbReference type="Pfam" id="PF00593"/>
    </source>
</evidence>
<feature type="domain" description="TonB-dependent receptor-like beta-barrel" evidence="11">
    <location>
        <begin position="426"/>
        <end position="1017"/>
    </location>
</feature>
<keyword evidence="4 8" id="KW-0812">Transmembrane</keyword>
<keyword evidence="10" id="KW-0732">Signal</keyword>
<dbReference type="InterPro" id="IPR012910">
    <property type="entry name" value="Plug_dom"/>
</dbReference>
<comment type="subcellular location">
    <subcellularLocation>
        <location evidence="1 8">Cell outer membrane</location>
        <topology evidence="1 8">Multi-pass membrane protein</topology>
    </subcellularLocation>
</comment>
<dbReference type="Pfam" id="PF07715">
    <property type="entry name" value="Plug"/>
    <property type="match status" value="1"/>
</dbReference>
<protein>
    <submittedName>
        <fullName evidence="13">TonB-linked outer membrane protein, SusC/RagA family</fullName>
    </submittedName>
</protein>
<evidence type="ECO:0000256" key="8">
    <source>
        <dbReference type="PROSITE-ProRule" id="PRU01360"/>
    </source>
</evidence>
<dbReference type="NCBIfam" id="TIGR04056">
    <property type="entry name" value="OMP_RagA_SusC"/>
    <property type="match status" value="1"/>
</dbReference>
<dbReference type="PROSITE" id="PS52016">
    <property type="entry name" value="TONB_DEPENDENT_REC_3"/>
    <property type="match status" value="1"/>
</dbReference>
<dbReference type="SUPFAM" id="SSF49464">
    <property type="entry name" value="Carboxypeptidase regulatory domain-like"/>
    <property type="match status" value="1"/>
</dbReference>
<proteinExistence type="inferred from homology"/>
<keyword evidence="2 8" id="KW-0813">Transport</keyword>
<dbReference type="InterPro" id="IPR036942">
    <property type="entry name" value="Beta-barrel_TonB_sf"/>
</dbReference>
<evidence type="ECO:0000256" key="6">
    <source>
        <dbReference type="ARBA" id="ARBA00023136"/>
    </source>
</evidence>
<keyword evidence="14" id="KW-1185">Reference proteome</keyword>
<dbReference type="NCBIfam" id="TIGR04057">
    <property type="entry name" value="SusC_RagA_signa"/>
    <property type="match status" value="1"/>
</dbReference>
<dbReference type="STRING" id="762486.SAMN05444411_10778"/>
<dbReference type="SUPFAM" id="SSF56935">
    <property type="entry name" value="Porins"/>
    <property type="match status" value="1"/>
</dbReference>
<dbReference type="InterPro" id="IPR000531">
    <property type="entry name" value="Beta-barrel_TonB"/>
</dbReference>
<feature type="signal peptide" evidence="10">
    <location>
        <begin position="1"/>
        <end position="20"/>
    </location>
</feature>
<keyword evidence="3 8" id="KW-1134">Transmembrane beta strand</keyword>
<dbReference type="InterPro" id="IPR039426">
    <property type="entry name" value="TonB-dep_rcpt-like"/>
</dbReference>
<dbReference type="Gene3D" id="2.60.40.1120">
    <property type="entry name" value="Carboxypeptidase-like, regulatory domain"/>
    <property type="match status" value="1"/>
</dbReference>
<dbReference type="Pfam" id="PF00593">
    <property type="entry name" value="TonB_dep_Rec_b-barrel"/>
    <property type="match status" value="1"/>
</dbReference>
<evidence type="ECO:0000313" key="14">
    <source>
        <dbReference type="Proteomes" id="UP000199595"/>
    </source>
</evidence>
<evidence type="ECO:0000256" key="9">
    <source>
        <dbReference type="RuleBase" id="RU003357"/>
    </source>
</evidence>
<dbReference type="Gene3D" id="2.40.170.20">
    <property type="entry name" value="TonB-dependent receptor, beta-barrel domain"/>
    <property type="match status" value="1"/>
</dbReference>
<dbReference type="OrthoDB" id="9768177at2"/>
<keyword evidence="5 9" id="KW-0798">TonB box</keyword>
<evidence type="ECO:0000256" key="7">
    <source>
        <dbReference type="ARBA" id="ARBA00023237"/>
    </source>
</evidence>
<keyword evidence="7 8" id="KW-0998">Cell outer membrane</keyword>
<keyword evidence="6 8" id="KW-0472">Membrane</keyword>
<evidence type="ECO:0000256" key="5">
    <source>
        <dbReference type="ARBA" id="ARBA00023077"/>
    </source>
</evidence>
<name>A0A1H3D8T7_9FLAO</name>
<comment type="similarity">
    <text evidence="8 9">Belongs to the TonB-dependent receptor family.</text>
</comment>
<dbReference type="Proteomes" id="UP000199595">
    <property type="component" value="Unassembled WGS sequence"/>
</dbReference>
<dbReference type="Gene3D" id="2.170.130.10">
    <property type="entry name" value="TonB-dependent receptor, plug domain"/>
    <property type="match status" value="1"/>
</dbReference>
<evidence type="ECO:0000256" key="4">
    <source>
        <dbReference type="ARBA" id="ARBA00022692"/>
    </source>
</evidence>
<evidence type="ECO:0000256" key="3">
    <source>
        <dbReference type="ARBA" id="ARBA00022452"/>
    </source>
</evidence>
<organism evidence="13 14">
    <name type="scientific">Lutibacter oricola</name>
    <dbReference type="NCBI Taxonomy" id="762486"/>
    <lineage>
        <taxon>Bacteria</taxon>
        <taxon>Pseudomonadati</taxon>
        <taxon>Bacteroidota</taxon>
        <taxon>Flavobacteriia</taxon>
        <taxon>Flavobacteriales</taxon>
        <taxon>Flavobacteriaceae</taxon>
        <taxon>Lutibacter</taxon>
    </lineage>
</organism>
<evidence type="ECO:0000256" key="2">
    <source>
        <dbReference type="ARBA" id="ARBA00022448"/>
    </source>
</evidence>
<evidence type="ECO:0000259" key="12">
    <source>
        <dbReference type="Pfam" id="PF07715"/>
    </source>
</evidence>
<accession>A0A1H3D8T7</accession>
<dbReference type="AlphaFoldDB" id="A0A1H3D8T7"/>
<gene>
    <name evidence="13" type="ORF">SAMN05444411_10778</name>
</gene>
<dbReference type="EMBL" id="FNNJ01000007">
    <property type="protein sequence ID" value="SDX62558.1"/>
    <property type="molecule type" value="Genomic_DNA"/>
</dbReference>
<feature type="chain" id="PRO_5011439034" evidence="10">
    <location>
        <begin position="21"/>
        <end position="1052"/>
    </location>
</feature>
<dbReference type="Pfam" id="PF13715">
    <property type="entry name" value="CarbopepD_reg_2"/>
    <property type="match status" value="1"/>
</dbReference>